<dbReference type="Proteomes" id="UP000177269">
    <property type="component" value="Unassembled WGS sequence"/>
</dbReference>
<sequence>MQNEQKNSGTFEVFARNPKYVDINEQNVKDWLDIMVKHGTLRVSCVLDIASGTGTMVQSFQRKMPATWQPKWICADASEDVIQQAKDNVGQSSSQMRFIRSEADKLSSELNVSEVIDVAVCGNAIHYMTPESQLDTMKGIKNILRPGGWFCFNTTFYGNSRPEETMAFYKEKVKVAMQILKDKGVVRDKDKHKPEASSFLPIEHYTDTARNSGFDIIAVKETLVETDLQFWLDICGYYDYASGALHGFGKEDAADALQASVKRIFEKYAVGLENKFIPRLWLSVVARSSE</sequence>
<dbReference type="Pfam" id="PF13649">
    <property type="entry name" value="Methyltransf_25"/>
    <property type="match status" value="1"/>
</dbReference>
<dbReference type="InterPro" id="IPR029063">
    <property type="entry name" value="SAM-dependent_MTases_sf"/>
</dbReference>
<proteinExistence type="predicted"/>
<feature type="domain" description="Methyltransferase" evidence="1">
    <location>
        <begin position="46"/>
        <end position="148"/>
    </location>
</feature>
<dbReference type="EMBL" id="MHSK01000017">
    <property type="protein sequence ID" value="OHA42158.1"/>
    <property type="molecule type" value="Genomic_DNA"/>
</dbReference>
<protein>
    <recommendedName>
        <fullName evidence="1">Methyltransferase domain-containing protein</fullName>
    </recommendedName>
</protein>
<dbReference type="Gene3D" id="3.40.50.150">
    <property type="entry name" value="Vaccinia Virus protein VP39"/>
    <property type="match status" value="1"/>
</dbReference>
<dbReference type="SUPFAM" id="SSF53335">
    <property type="entry name" value="S-adenosyl-L-methionine-dependent methyltransferases"/>
    <property type="match status" value="1"/>
</dbReference>
<name>A0A1G2P1F6_9BACT</name>
<gene>
    <name evidence="2" type="ORF">A3G52_00165</name>
</gene>
<accession>A0A1G2P1F6</accession>
<evidence type="ECO:0000259" key="1">
    <source>
        <dbReference type="Pfam" id="PF13649"/>
    </source>
</evidence>
<comment type="caution">
    <text evidence="2">The sequence shown here is derived from an EMBL/GenBank/DDBJ whole genome shotgun (WGS) entry which is preliminary data.</text>
</comment>
<evidence type="ECO:0000313" key="3">
    <source>
        <dbReference type="Proteomes" id="UP000177269"/>
    </source>
</evidence>
<dbReference type="AlphaFoldDB" id="A0A1G2P1F6"/>
<dbReference type="CDD" id="cd02440">
    <property type="entry name" value="AdoMet_MTases"/>
    <property type="match status" value="1"/>
</dbReference>
<organism evidence="2 3">
    <name type="scientific">Candidatus Taylorbacteria bacterium RIFCSPLOWO2_12_FULL_43_20</name>
    <dbReference type="NCBI Taxonomy" id="1802332"/>
    <lineage>
        <taxon>Bacteria</taxon>
        <taxon>Candidatus Tayloriibacteriota</taxon>
    </lineage>
</organism>
<reference evidence="2 3" key="1">
    <citation type="journal article" date="2016" name="Nat. Commun.">
        <title>Thousands of microbial genomes shed light on interconnected biogeochemical processes in an aquifer system.</title>
        <authorList>
            <person name="Anantharaman K."/>
            <person name="Brown C.T."/>
            <person name="Hug L.A."/>
            <person name="Sharon I."/>
            <person name="Castelle C.J."/>
            <person name="Probst A.J."/>
            <person name="Thomas B.C."/>
            <person name="Singh A."/>
            <person name="Wilkins M.J."/>
            <person name="Karaoz U."/>
            <person name="Brodie E.L."/>
            <person name="Williams K.H."/>
            <person name="Hubbard S.S."/>
            <person name="Banfield J.F."/>
        </authorList>
    </citation>
    <scope>NUCLEOTIDE SEQUENCE [LARGE SCALE GENOMIC DNA]</scope>
</reference>
<dbReference type="InterPro" id="IPR041698">
    <property type="entry name" value="Methyltransf_25"/>
</dbReference>
<evidence type="ECO:0000313" key="2">
    <source>
        <dbReference type="EMBL" id="OHA42158.1"/>
    </source>
</evidence>